<dbReference type="Pfam" id="PF01380">
    <property type="entry name" value="SIS"/>
    <property type="match status" value="1"/>
</dbReference>
<dbReference type="PROSITE" id="PS51071">
    <property type="entry name" value="HTH_RPIR"/>
    <property type="match status" value="1"/>
</dbReference>
<sequence>MTSSSVPTTFERPRTLEDLRALTVGIGRGETSLSLGSKALDVLSRLVDIPEQAAVRTISELSAALGVNASTLTRLAQRLGYGGFNDFQSIFREAITDDERYFYSRQAGRLISARQGDGEEHAILERLAAESKANIDGFLAQLDDGHLREAAALLAHAPRIRVYGVRQFHAFASFLTYGLSMLRDDIGLLDAPRLGEAEGIAQLSAGDVLVVASCAPYTRNVADVAIIAARYGIRVIAVTDTRSSPLVAPSEHAFFVPHASSFFSNSMGAYVVFCEGLLNLVARSLGESAVNALAKRETLIKELGIETESP</sequence>
<dbReference type="InterPro" id="IPR047640">
    <property type="entry name" value="RpiR-like"/>
</dbReference>
<dbReference type="InterPro" id="IPR046348">
    <property type="entry name" value="SIS_dom_sf"/>
</dbReference>
<gene>
    <name evidence="5" type="ORF">AGR13a_Lc100216</name>
</gene>
<proteinExistence type="predicted"/>
<dbReference type="PANTHER" id="PTHR30514">
    <property type="entry name" value="GLUCOKINASE"/>
    <property type="match status" value="1"/>
</dbReference>
<dbReference type="Proteomes" id="UP000191812">
    <property type="component" value="Unassembled WGS sequence"/>
</dbReference>
<dbReference type="Gene3D" id="3.40.50.10490">
    <property type="entry name" value="Glucose-6-phosphate isomerase like protein, domain 1"/>
    <property type="match status" value="1"/>
</dbReference>
<keyword evidence="2" id="KW-0238">DNA-binding</keyword>
<evidence type="ECO:0000313" key="5">
    <source>
        <dbReference type="EMBL" id="CUX47553.1"/>
    </source>
</evidence>
<evidence type="ECO:0000256" key="1">
    <source>
        <dbReference type="ARBA" id="ARBA00023015"/>
    </source>
</evidence>
<dbReference type="SUPFAM" id="SSF53697">
    <property type="entry name" value="SIS domain"/>
    <property type="match status" value="1"/>
</dbReference>
<dbReference type="InterPro" id="IPR035472">
    <property type="entry name" value="RpiR-like_SIS"/>
</dbReference>
<keyword evidence="1" id="KW-0805">Transcription regulation</keyword>
<name>A0ABM9VJ20_9HYPH</name>
<evidence type="ECO:0000256" key="3">
    <source>
        <dbReference type="ARBA" id="ARBA00023163"/>
    </source>
</evidence>
<dbReference type="Gene3D" id="1.10.10.10">
    <property type="entry name" value="Winged helix-like DNA-binding domain superfamily/Winged helix DNA-binding domain"/>
    <property type="match status" value="1"/>
</dbReference>
<evidence type="ECO:0000313" key="6">
    <source>
        <dbReference type="Proteomes" id="UP000191812"/>
    </source>
</evidence>
<comment type="caution">
    <text evidence="5">The sequence shown here is derived from an EMBL/GenBank/DDBJ whole genome shotgun (WGS) entry which is preliminary data.</text>
</comment>
<feature type="domain" description="HTH rpiR-type" evidence="4">
    <location>
        <begin position="22"/>
        <end position="98"/>
    </location>
</feature>
<accession>A0ABM9VJ20</accession>
<dbReference type="Pfam" id="PF01418">
    <property type="entry name" value="HTH_6"/>
    <property type="match status" value="1"/>
</dbReference>
<dbReference type="SUPFAM" id="SSF46689">
    <property type="entry name" value="Homeodomain-like"/>
    <property type="match status" value="1"/>
</dbReference>
<dbReference type="CDD" id="cd05013">
    <property type="entry name" value="SIS_RpiR"/>
    <property type="match status" value="1"/>
</dbReference>
<organism evidence="5 6">
    <name type="scientific">Agrobacterium genomosp. 13 str. CFBP 6927</name>
    <dbReference type="NCBI Taxonomy" id="1183428"/>
    <lineage>
        <taxon>Bacteria</taxon>
        <taxon>Pseudomonadati</taxon>
        <taxon>Pseudomonadota</taxon>
        <taxon>Alphaproteobacteria</taxon>
        <taxon>Hyphomicrobiales</taxon>
        <taxon>Rhizobiaceae</taxon>
        <taxon>Rhizobium/Agrobacterium group</taxon>
        <taxon>Agrobacterium</taxon>
        <taxon>Agrobacterium tumefaciens complex</taxon>
    </lineage>
</organism>
<dbReference type="InterPro" id="IPR001347">
    <property type="entry name" value="SIS_dom"/>
</dbReference>
<evidence type="ECO:0000256" key="2">
    <source>
        <dbReference type="ARBA" id="ARBA00023125"/>
    </source>
</evidence>
<dbReference type="InterPro" id="IPR009057">
    <property type="entry name" value="Homeodomain-like_sf"/>
</dbReference>
<dbReference type="PANTHER" id="PTHR30514:SF18">
    <property type="entry name" value="RPIR-FAMILY TRANSCRIPTIONAL REGULATOR"/>
    <property type="match status" value="1"/>
</dbReference>
<dbReference type="InterPro" id="IPR000281">
    <property type="entry name" value="HTH_RpiR"/>
</dbReference>
<reference evidence="5 6" key="1">
    <citation type="submission" date="2016-01" db="EMBL/GenBank/DDBJ databases">
        <authorList>
            <person name="Regsiter A."/>
            <person name="william w."/>
        </authorList>
    </citation>
    <scope>NUCLEOTIDE SEQUENCE [LARGE SCALE GENOMIC DNA]</scope>
    <source>
        <strain evidence="5 6">CFBP 6927</strain>
    </source>
</reference>
<dbReference type="RefSeq" id="WP_080839175.1">
    <property type="nucleotide sequence ID" value="NZ_LT009757.1"/>
</dbReference>
<keyword evidence="6" id="KW-1185">Reference proteome</keyword>
<protein>
    <submittedName>
        <fullName evidence="5">Transcriptional regulator, RpiR family</fullName>
    </submittedName>
</protein>
<evidence type="ECO:0000259" key="4">
    <source>
        <dbReference type="PROSITE" id="PS51071"/>
    </source>
</evidence>
<dbReference type="InterPro" id="IPR036388">
    <property type="entry name" value="WH-like_DNA-bd_sf"/>
</dbReference>
<keyword evidence="3" id="KW-0804">Transcription</keyword>
<dbReference type="EMBL" id="FBWH01000036">
    <property type="protein sequence ID" value="CUX47553.1"/>
    <property type="molecule type" value="Genomic_DNA"/>
</dbReference>